<reference evidence="3 4" key="1">
    <citation type="submission" date="2024-11" db="EMBL/GenBank/DDBJ databases">
        <title>Chromosome-level genome assembly of Eucalyptus globulus Labill. provides insights into its genome evolution.</title>
        <authorList>
            <person name="Li X."/>
        </authorList>
    </citation>
    <scope>NUCLEOTIDE SEQUENCE [LARGE SCALE GENOMIC DNA]</scope>
    <source>
        <strain evidence="3">CL2024</strain>
        <tissue evidence="3">Fresh tender leaves</tissue>
    </source>
</reference>
<dbReference type="EMBL" id="JBJKBG010000003">
    <property type="protein sequence ID" value="KAL3745258.1"/>
    <property type="molecule type" value="Genomic_DNA"/>
</dbReference>
<dbReference type="Proteomes" id="UP001634007">
    <property type="component" value="Unassembled WGS sequence"/>
</dbReference>
<feature type="domain" description="Disease resistance R13L4/SHOC-2-like LRR" evidence="2">
    <location>
        <begin position="51"/>
        <end position="135"/>
    </location>
</feature>
<dbReference type="Pfam" id="PF23598">
    <property type="entry name" value="LRR_14"/>
    <property type="match status" value="1"/>
</dbReference>
<keyword evidence="1" id="KW-0677">Repeat</keyword>
<organism evidence="3 4">
    <name type="scientific">Eucalyptus globulus</name>
    <name type="common">Tasmanian blue gum</name>
    <dbReference type="NCBI Taxonomy" id="34317"/>
    <lineage>
        <taxon>Eukaryota</taxon>
        <taxon>Viridiplantae</taxon>
        <taxon>Streptophyta</taxon>
        <taxon>Embryophyta</taxon>
        <taxon>Tracheophyta</taxon>
        <taxon>Spermatophyta</taxon>
        <taxon>Magnoliopsida</taxon>
        <taxon>eudicotyledons</taxon>
        <taxon>Gunneridae</taxon>
        <taxon>Pentapetalae</taxon>
        <taxon>rosids</taxon>
        <taxon>malvids</taxon>
        <taxon>Myrtales</taxon>
        <taxon>Myrtaceae</taxon>
        <taxon>Myrtoideae</taxon>
        <taxon>Eucalypteae</taxon>
        <taxon>Eucalyptus</taxon>
    </lineage>
</organism>
<dbReference type="Gene3D" id="3.80.10.10">
    <property type="entry name" value="Ribonuclease Inhibitor"/>
    <property type="match status" value="2"/>
</dbReference>
<comment type="caution">
    <text evidence="3">The sequence shown here is derived from an EMBL/GenBank/DDBJ whole genome shotgun (WGS) entry which is preliminary data.</text>
</comment>
<accession>A0ABD3L0W6</accession>
<proteinExistence type="predicted"/>
<dbReference type="InterPro" id="IPR032675">
    <property type="entry name" value="LRR_dom_sf"/>
</dbReference>
<dbReference type="PANTHER" id="PTHR47186">
    <property type="entry name" value="LEUCINE-RICH REPEAT-CONTAINING PROTEIN 57"/>
    <property type="match status" value="1"/>
</dbReference>
<protein>
    <recommendedName>
        <fullName evidence="2">Disease resistance R13L4/SHOC-2-like LRR domain-containing protein</fullName>
    </recommendedName>
</protein>
<gene>
    <name evidence="3" type="ORF">ACJRO7_014379</name>
</gene>
<sequence length="385" mass="42914">MPIQAESSNTQFLHVSAGPFRGRGLLRDSLRSNLSSLDLSGTSIAELPISIGELMQLEFLSLSHCQNFLKLPESIGYLTKLQMLDLSGTKIIELPNSIKNLKQLKVMRMASCPIQRLPAGIGMLESMEELDVRNCQQLAGELPTAIGELLSLSILDISQTSVCAVPTTINYLTRLQKLNLSFCDKVQELPELPLSLNCLRVKWASLQLVPDLSYLTNLVVLELSNNSGQALAQASTLQLQWVGKLSKLEQLELCLLDLPVPSTELGCLSRLKTLTLPRMDSFDSEGAAWFFERGQPLIVQEDARETDAEESVMETNNYYSQNLSLTIGFLWSPEPDTELDSTMIWKSYADDCRELHDELPPEQWRSGHLRKARAGINSLNFAETD</sequence>
<dbReference type="PANTHER" id="PTHR47186:SF63">
    <property type="entry name" value="C-JID DOMAIN-CONTAINING PROTEIN"/>
    <property type="match status" value="1"/>
</dbReference>
<evidence type="ECO:0000313" key="4">
    <source>
        <dbReference type="Proteomes" id="UP001634007"/>
    </source>
</evidence>
<evidence type="ECO:0000256" key="1">
    <source>
        <dbReference type="ARBA" id="ARBA00022737"/>
    </source>
</evidence>
<keyword evidence="4" id="KW-1185">Reference proteome</keyword>
<dbReference type="InterPro" id="IPR055414">
    <property type="entry name" value="LRR_R13L4/SHOC2-like"/>
</dbReference>
<dbReference type="AlphaFoldDB" id="A0ABD3L0W6"/>
<name>A0ABD3L0W6_EUCGL</name>
<evidence type="ECO:0000313" key="3">
    <source>
        <dbReference type="EMBL" id="KAL3745258.1"/>
    </source>
</evidence>
<dbReference type="SUPFAM" id="SSF52047">
    <property type="entry name" value="RNI-like"/>
    <property type="match status" value="1"/>
</dbReference>
<evidence type="ECO:0000259" key="2">
    <source>
        <dbReference type="Pfam" id="PF23598"/>
    </source>
</evidence>